<proteinExistence type="predicted"/>
<gene>
    <name evidence="1" type="ORF">H0485_17605</name>
</gene>
<name>A0ABS8CR17_9RHOB</name>
<comment type="caution">
    <text evidence="1">The sequence shown here is derived from an EMBL/GenBank/DDBJ whole genome shotgun (WGS) entry which is preliminary data.</text>
</comment>
<evidence type="ECO:0000313" key="2">
    <source>
        <dbReference type="Proteomes" id="UP001198571"/>
    </source>
</evidence>
<accession>A0ABS8CR17</accession>
<protein>
    <submittedName>
        <fullName evidence="1">Uncharacterized protein</fullName>
    </submittedName>
</protein>
<dbReference type="RefSeq" id="WP_226937264.1">
    <property type="nucleotide sequence ID" value="NZ_JACDXX010000020.1"/>
</dbReference>
<organism evidence="1 2">
    <name type="scientific">Pseudogemmobacter faecipullorum</name>
    <dbReference type="NCBI Taxonomy" id="2755041"/>
    <lineage>
        <taxon>Bacteria</taxon>
        <taxon>Pseudomonadati</taxon>
        <taxon>Pseudomonadota</taxon>
        <taxon>Alphaproteobacteria</taxon>
        <taxon>Rhodobacterales</taxon>
        <taxon>Paracoccaceae</taxon>
        <taxon>Pseudogemmobacter</taxon>
    </lineage>
</organism>
<dbReference type="Proteomes" id="UP001198571">
    <property type="component" value="Unassembled WGS sequence"/>
</dbReference>
<dbReference type="EMBL" id="JACDXX010000020">
    <property type="protein sequence ID" value="MCB5411813.1"/>
    <property type="molecule type" value="Genomic_DNA"/>
</dbReference>
<evidence type="ECO:0000313" key="1">
    <source>
        <dbReference type="EMBL" id="MCB5411813.1"/>
    </source>
</evidence>
<sequence>MCDECSYCCRPAFEAGELRLRPTNDLICSDCHSQMLGANDTDWPSLLTADDLAAMNEAAQDDKAHAIRDRRAGL</sequence>
<keyword evidence="2" id="KW-1185">Reference proteome</keyword>
<reference evidence="1 2" key="1">
    <citation type="submission" date="2020-07" db="EMBL/GenBank/DDBJ databases">
        <title>Pseudogemmobacter sp. nov., isolated from poultry manure in Taiwan.</title>
        <authorList>
            <person name="Lin S.-Y."/>
            <person name="Tang Y.-S."/>
            <person name="Young C.-C."/>
        </authorList>
    </citation>
    <scope>NUCLEOTIDE SEQUENCE [LARGE SCALE GENOMIC DNA]</scope>
    <source>
        <strain evidence="1 2">CC-YST710</strain>
    </source>
</reference>